<name>A0A379E313_9BACT</name>
<dbReference type="EMBL" id="UGTM01000001">
    <property type="protein sequence ID" value="SUB87025.1"/>
    <property type="molecule type" value="Genomic_DNA"/>
</dbReference>
<dbReference type="AlphaFoldDB" id="A0A379E313"/>
<gene>
    <name evidence="1" type="ORF">NCTC13067_00680</name>
</gene>
<reference evidence="1 2" key="1">
    <citation type="submission" date="2018-06" db="EMBL/GenBank/DDBJ databases">
        <authorList>
            <consortium name="Pathogen Informatics"/>
            <person name="Doyle S."/>
        </authorList>
    </citation>
    <scope>NUCLEOTIDE SEQUENCE [LARGE SCALE GENOMIC DNA]</scope>
    <source>
        <strain evidence="1 2">NCTC13067</strain>
    </source>
</reference>
<sequence length="46" mass="5434">MYITSIILSHTRPVTTILNNLSFRYCKFTNLGIQIISEKEDFQQKQ</sequence>
<organism evidence="1 2">
    <name type="scientific">Prevotella denticola</name>
    <dbReference type="NCBI Taxonomy" id="28129"/>
    <lineage>
        <taxon>Bacteria</taxon>
        <taxon>Pseudomonadati</taxon>
        <taxon>Bacteroidota</taxon>
        <taxon>Bacteroidia</taxon>
        <taxon>Bacteroidales</taxon>
        <taxon>Prevotellaceae</taxon>
        <taxon>Prevotella</taxon>
    </lineage>
</organism>
<evidence type="ECO:0000313" key="1">
    <source>
        <dbReference type="EMBL" id="SUB87025.1"/>
    </source>
</evidence>
<protein>
    <submittedName>
        <fullName evidence="1">Uncharacterized protein</fullName>
    </submittedName>
</protein>
<proteinExistence type="predicted"/>
<dbReference type="Proteomes" id="UP000255469">
    <property type="component" value="Unassembled WGS sequence"/>
</dbReference>
<accession>A0A379E313</accession>
<evidence type="ECO:0000313" key="2">
    <source>
        <dbReference type="Proteomes" id="UP000255469"/>
    </source>
</evidence>